<accession>A0A3B0M514</accession>
<sequence length="140" mass="15468">MTLIALIVIAAVWYAITRAPFYLPPTDAATPAPPDGPARVFGFATLTNPLVRLVVMGRWVPAEPAQLRGWQRGAGRDIVQGADTVLDGVAFDVTPAEMIRLDRYERTGRKYRRDQMVLEDGQSAWVYRLIGARGLDAVED</sequence>
<name>A0A3B0M514_9RHOB</name>
<keyword evidence="3" id="KW-1185">Reference proteome</keyword>
<evidence type="ECO:0000259" key="1">
    <source>
        <dbReference type="Pfam" id="PF06094"/>
    </source>
</evidence>
<reference evidence="3" key="1">
    <citation type="submission" date="2018-08" db="EMBL/GenBank/DDBJ databases">
        <authorList>
            <person name="Rodrigo-Torres L."/>
            <person name="Arahal R. D."/>
            <person name="Lucena T."/>
        </authorList>
    </citation>
    <scope>NUCLEOTIDE SEQUENCE [LARGE SCALE GENOMIC DNA]</scope>
    <source>
        <strain evidence="3">CECT 7235</strain>
    </source>
</reference>
<dbReference type="InterPro" id="IPR013024">
    <property type="entry name" value="GGCT-like"/>
</dbReference>
<dbReference type="AlphaFoldDB" id="A0A3B0M514"/>
<protein>
    <recommendedName>
        <fullName evidence="1">Gamma-glutamylcyclotransferase AIG2-like domain-containing protein</fullName>
    </recommendedName>
</protein>
<dbReference type="Proteomes" id="UP000272908">
    <property type="component" value="Unassembled WGS sequence"/>
</dbReference>
<dbReference type="RefSeq" id="WP_183073251.1">
    <property type="nucleotide sequence ID" value="NZ_UIHC01000002.1"/>
</dbReference>
<organism evidence="2 3">
    <name type="scientific">Roseinatronobacter ekhonensis</name>
    <dbReference type="NCBI Taxonomy" id="254356"/>
    <lineage>
        <taxon>Bacteria</taxon>
        <taxon>Pseudomonadati</taxon>
        <taxon>Pseudomonadota</taxon>
        <taxon>Alphaproteobacteria</taxon>
        <taxon>Rhodobacterales</taxon>
        <taxon>Paracoccaceae</taxon>
        <taxon>Roseinatronobacter</taxon>
    </lineage>
</organism>
<evidence type="ECO:0000313" key="2">
    <source>
        <dbReference type="EMBL" id="SUZ30610.1"/>
    </source>
</evidence>
<dbReference type="Gene3D" id="3.10.490.10">
    <property type="entry name" value="Gamma-glutamyl cyclotransferase-like"/>
    <property type="match status" value="1"/>
</dbReference>
<gene>
    <name evidence="2" type="ORF">ROE7235_00334</name>
</gene>
<dbReference type="EMBL" id="UIHC01000002">
    <property type="protein sequence ID" value="SUZ30610.1"/>
    <property type="molecule type" value="Genomic_DNA"/>
</dbReference>
<dbReference type="Pfam" id="PF06094">
    <property type="entry name" value="GGACT"/>
    <property type="match status" value="1"/>
</dbReference>
<dbReference type="InterPro" id="IPR036568">
    <property type="entry name" value="GGCT-like_sf"/>
</dbReference>
<dbReference type="SUPFAM" id="SSF110857">
    <property type="entry name" value="Gamma-glutamyl cyclotransferase-like"/>
    <property type="match status" value="1"/>
</dbReference>
<dbReference type="CDD" id="cd06661">
    <property type="entry name" value="GGCT_like"/>
    <property type="match status" value="1"/>
</dbReference>
<dbReference type="InterPro" id="IPR009288">
    <property type="entry name" value="AIG2-like_dom"/>
</dbReference>
<evidence type="ECO:0000313" key="3">
    <source>
        <dbReference type="Proteomes" id="UP000272908"/>
    </source>
</evidence>
<feature type="domain" description="Gamma-glutamylcyclotransferase AIG2-like" evidence="1">
    <location>
        <begin position="41"/>
        <end position="129"/>
    </location>
</feature>
<proteinExistence type="predicted"/>